<dbReference type="Gene3D" id="2.170.130.10">
    <property type="entry name" value="TonB-dependent receptor, plug domain"/>
    <property type="match status" value="1"/>
</dbReference>
<proteinExistence type="inferred from homology"/>
<dbReference type="PANTHER" id="PTHR47234:SF2">
    <property type="entry name" value="TONB-DEPENDENT RECEPTOR"/>
    <property type="match status" value="1"/>
</dbReference>
<keyword evidence="2 8" id="KW-0813">Transport</keyword>
<organism evidence="14 15">
    <name type="scientific">Microbulbifer marinus</name>
    <dbReference type="NCBI Taxonomy" id="658218"/>
    <lineage>
        <taxon>Bacteria</taxon>
        <taxon>Pseudomonadati</taxon>
        <taxon>Pseudomonadota</taxon>
        <taxon>Gammaproteobacteria</taxon>
        <taxon>Cellvibrionales</taxon>
        <taxon>Microbulbiferaceae</taxon>
        <taxon>Microbulbifer</taxon>
    </lineage>
</organism>
<protein>
    <submittedName>
        <fullName evidence="14">Outer membrane receptor proteins, mostly Fe transport</fullName>
    </submittedName>
</protein>
<dbReference type="Pfam" id="PF07715">
    <property type="entry name" value="Plug"/>
    <property type="match status" value="1"/>
</dbReference>
<evidence type="ECO:0000259" key="13">
    <source>
        <dbReference type="Pfam" id="PF07715"/>
    </source>
</evidence>
<evidence type="ECO:0000313" key="14">
    <source>
        <dbReference type="EMBL" id="SEA34811.1"/>
    </source>
</evidence>
<dbReference type="SUPFAM" id="SSF56935">
    <property type="entry name" value="Porins"/>
    <property type="match status" value="1"/>
</dbReference>
<dbReference type="InterPro" id="IPR000531">
    <property type="entry name" value="Beta-barrel_TonB"/>
</dbReference>
<evidence type="ECO:0000256" key="8">
    <source>
        <dbReference type="PROSITE-ProRule" id="PRU01360"/>
    </source>
</evidence>
<dbReference type="PROSITE" id="PS51257">
    <property type="entry name" value="PROKAR_LIPOPROTEIN"/>
    <property type="match status" value="1"/>
</dbReference>
<keyword evidence="5 9" id="KW-0798">TonB box</keyword>
<evidence type="ECO:0000256" key="3">
    <source>
        <dbReference type="ARBA" id="ARBA00022452"/>
    </source>
</evidence>
<evidence type="ECO:0000256" key="9">
    <source>
        <dbReference type="RuleBase" id="RU003357"/>
    </source>
</evidence>
<dbReference type="PROSITE" id="PS52016">
    <property type="entry name" value="TONB_DEPENDENT_REC_3"/>
    <property type="match status" value="1"/>
</dbReference>
<evidence type="ECO:0000256" key="11">
    <source>
        <dbReference type="SAM" id="SignalP"/>
    </source>
</evidence>
<dbReference type="InterPro" id="IPR037066">
    <property type="entry name" value="Plug_dom_sf"/>
</dbReference>
<evidence type="ECO:0000256" key="2">
    <source>
        <dbReference type="ARBA" id="ARBA00022448"/>
    </source>
</evidence>
<evidence type="ECO:0000256" key="7">
    <source>
        <dbReference type="ARBA" id="ARBA00023237"/>
    </source>
</evidence>
<dbReference type="InterPro" id="IPR039426">
    <property type="entry name" value="TonB-dep_rcpt-like"/>
</dbReference>
<dbReference type="InterPro" id="IPR036942">
    <property type="entry name" value="Beta-barrel_TonB_sf"/>
</dbReference>
<name>A0A1H4AGE5_9GAMM</name>
<keyword evidence="4 8" id="KW-0812">Transmembrane</keyword>
<feature type="compositionally biased region" description="Basic and acidic residues" evidence="10">
    <location>
        <begin position="316"/>
        <end position="332"/>
    </location>
</feature>
<evidence type="ECO:0000256" key="1">
    <source>
        <dbReference type="ARBA" id="ARBA00004571"/>
    </source>
</evidence>
<dbReference type="Gene3D" id="3.55.50.30">
    <property type="match status" value="1"/>
</dbReference>
<evidence type="ECO:0000313" key="15">
    <source>
        <dbReference type="Proteomes" id="UP000198658"/>
    </source>
</evidence>
<evidence type="ECO:0000256" key="6">
    <source>
        <dbReference type="ARBA" id="ARBA00023136"/>
    </source>
</evidence>
<sequence>MAKRALHLNSRHWVTLSLATTMLLSNGALAACPKSGIQLPAGNLERALIALGRQCKISVLVQTSSAASYNLPEKFLDSENGEFEPALQQLLQGSPFTYERVGPGAVAVLTREAEEEDTEALPAHTEEITVTGQSLTGSHLRHLQLDSYAPIDVLAQPELEITGAQTIAELLKFLPAVSGNSTSTSVSNGGNGTATVTLRGLPASNTLVLINGRRIVSNGFGGEAADLNTIPLSAVDRIEILKDGASAVYGSDAIAGVVNIILRKDFEGLSLNSYYGQAQQGDQQTESHHLTWGTNGERGHLMLSLAHYSQGALMSRDRELSASADNRPRGGTDQRSSASPDGFIALGDGQIVTNAESGGFRDWSQDDRYDYREYTSAVVPSQRQSGYLEGNLDLGDNTLAFVEAMGIRTAAKSTLAPTPVFTRFDNGDLTIAADHIYNPFGEDIVDVRKRVLELGPRIQKNRTDTWRLNAGLKGMWDSWEWELTAAFHYTHATESLSNLINPHTLSLGLKGPDICNPEFDCVPTNLLGPSGSIDTAQLDFVRGQSKVEGATRMSSLTYITNGTLGSNGAGDVLAAAGVEFRRETIDFRSNDAMGLSFIGGHAAGSAEGLRMIGEAFAEISVPLAEDKVWLDGALRYSDYSDFGNTANPKLAIRWRPSPSLMIRASYATGFKAPTLVDMNQSGYQSQEYLFDPCTRSDADALPGCRGQADIARIQYLTEFGGNPNLQPETSDNRSLGLVWTPRRLQGFSATLDLFDIRQNDVIDTSPQYLIDRNAYAGLFTDRVMRDASGDITKIFATRLNIGAREVRGFDLALRYEHNSSEIGQLRWSFNSSHMQHYLNQAAPGSTVEDLAGTFVDAASGGAGSLPQWKANTGIYWHKGRWEGGYTIHYVSDLAESFTLDEKRVTRTINSWSSHDLQLAYALPLGLRFAVGIDNLLDREPPFAATAFNDNFDGRTYDLSGRYWYTTLAYNL</sequence>
<dbReference type="EMBL" id="FNQO01000003">
    <property type="protein sequence ID" value="SEA34811.1"/>
    <property type="molecule type" value="Genomic_DNA"/>
</dbReference>
<dbReference type="PANTHER" id="PTHR47234">
    <property type="match status" value="1"/>
</dbReference>
<dbReference type="InterPro" id="IPR012910">
    <property type="entry name" value="Plug_dom"/>
</dbReference>
<feature type="signal peptide" evidence="11">
    <location>
        <begin position="1"/>
        <end position="30"/>
    </location>
</feature>
<dbReference type="Pfam" id="PF00593">
    <property type="entry name" value="TonB_dep_Rec_b-barrel"/>
    <property type="match status" value="1"/>
</dbReference>
<evidence type="ECO:0000259" key="12">
    <source>
        <dbReference type="Pfam" id="PF00593"/>
    </source>
</evidence>
<keyword evidence="7 8" id="KW-0998">Cell outer membrane</keyword>
<dbReference type="STRING" id="658218.SAMN05216562_2757"/>
<accession>A0A1H4AGE5</accession>
<evidence type="ECO:0000256" key="10">
    <source>
        <dbReference type="SAM" id="MobiDB-lite"/>
    </source>
</evidence>
<feature type="chain" id="PRO_5011530292" evidence="11">
    <location>
        <begin position="31"/>
        <end position="971"/>
    </location>
</feature>
<keyword evidence="15" id="KW-1185">Reference proteome</keyword>
<evidence type="ECO:0000256" key="5">
    <source>
        <dbReference type="ARBA" id="ARBA00023077"/>
    </source>
</evidence>
<feature type="domain" description="TonB-dependent receptor-like beta-barrel" evidence="12">
    <location>
        <begin position="457"/>
        <end position="935"/>
    </location>
</feature>
<dbReference type="Proteomes" id="UP000198658">
    <property type="component" value="Unassembled WGS sequence"/>
</dbReference>
<dbReference type="CDD" id="cd01347">
    <property type="entry name" value="ligand_gated_channel"/>
    <property type="match status" value="1"/>
</dbReference>
<dbReference type="AlphaFoldDB" id="A0A1H4AGE5"/>
<keyword evidence="11" id="KW-0732">Signal</keyword>
<keyword evidence="6 8" id="KW-0472">Membrane</keyword>
<keyword evidence="3 8" id="KW-1134">Transmembrane beta strand</keyword>
<gene>
    <name evidence="14" type="ORF">SAMN05216562_2757</name>
</gene>
<dbReference type="GO" id="GO:0009279">
    <property type="term" value="C:cell outer membrane"/>
    <property type="evidence" value="ECO:0007669"/>
    <property type="project" value="UniProtKB-SubCell"/>
</dbReference>
<comment type="subcellular location">
    <subcellularLocation>
        <location evidence="1 8">Cell outer membrane</location>
        <topology evidence="1 8">Multi-pass membrane protein</topology>
    </subcellularLocation>
</comment>
<feature type="region of interest" description="Disordered" evidence="10">
    <location>
        <begin position="316"/>
        <end position="341"/>
    </location>
</feature>
<evidence type="ECO:0000256" key="4">
    <source>
        <dbReference type="ARBA" id="ARBA00022692"/>
    </source>
</evidence>
<reference evidence="15" key="1">
    <citation type="submission" date="2016-10" db="EMBL/GenBank/DDBJ databases">
        <authorList>
            <person name="Varghese N."/>
            <person name="Submissions S."/>
        </authorList>
    </citation>
    <scope>NUCLEOTIDE SEQUENCE [LARGE SCALE GENOMIC DNA]</scope>
    <source>
        <strain evidence="15">CGMCC 1.10657</strain>
    </source>
</reference>
<dbReference type="Gene3D" id="2.40.170.20">
    <property type="entry name" value="TonB-dependent receptor, beta-barrel domain"/>
    <property type="match status" value="1"/>
</dbReference>
<keyword evidence="14" id="KW-0675">Receptor</keyword>
<feature type="domain" description="TonB-dependent receptor plug" evidence="13">
    <location>
        <begin position="146"/>
        <end position="257"/>
    </location>
</feature>
<comment type="similarity">
    <text evidence="8 9">Belongs to the TonB-dependent receptor family.</text>
</comment>